<evidence type="ECO:0000313" key="3">
    <source>
        <dbReference type="EMBL" id="ATQ41527.1"/>
    </source>
</evidence>
<name>A0A2D2AU76_9CAUL</name>
<feature type="region of interest" description="Disordered" evidence="1">
    <location>
        <begin position="281"/>
        <end position="308"/>
    </location>
</feature>
<dbReference type="InterPro" id="IPR011105">
    <property type="entry name" value="Cell_wall_hydrolase_SleB"/>
</dbReference>
<keyword evidence="3" id="KW-0378">Hydrolase</keyword>
<dbReference type="KEGG" id="cmb:CSW64_03415"/>
<evidence type="ECO:0000256" key="1">
    <source>
        <dbReference type="SAM" id="MobiDB-lite"/>
    </source>
</evidence>
<dbReference type="InterPro" id="IPR042047">
    <property type="entry name" value="SleB_dom1"/>
</dbReference>
<organism evidence="3 4">
    <name type="scientific">Caulobacter mirabilis</name>
    <dbReference type="NCBI Taxonomy" id="69666"/>
    <lineage>
        <taxon>Bacteria</taxon>
        <taxon>Pseudomonadati</taxon>
        <taxon>Pseudomonadota</taxon>
        <taxon>Alphaproteobacteria</taxon>
        <taxon>Caulobacterales</taxon>
        <taxon>Caulobacteraceae</taxon>
        <taxon>Caulobacter</taxon>
    </lineage>
</organism>
<dbReference type="GO" id="GO:0016787">
    <property type="term" value="F:hydrolase activity"/>
    <property type="evidence" value="ECO:0007669"/>
    <property type="project" value="UniProtKB-KW"/>
</dbReference>
<keyword evidence="4" id="KW-1185">Reference proteome</keyword>
<dbReference type="Pfam" id="PF07486">
    <property type="entry name" value="Hydrolase_2"/>
    <property type="match status" value="1"/>
</dbReference>
<feature type="region of interest" description="Disordered" evidence="1">
    <location>
        <begin position="344"/>
        <end position="381"/>
    </location>
</feature>
<feature type="compositionally biased region" description="Low complexity" evidence="1">
    <location>
        <begin position="372"/>
        <end position="381"/>
    </location>
</feature>
<evidence type="ECO:0000259" key="2">
    <source>
        <dbReference type="Pfam" id="PF07486"/>
    </source>
</evidence>
<sequence length="381" mass="39279">MFSLSQTRASARALAGVVLTGSTLGAVFGGLLGGAYLAGGMAQAAAQHQRVTKLADVASGGYADEDLQRVVDRMDDSALSIARRHDPYVSAGSAQRDRQAALFAARLEAHGAGANSETQNPPMLLRASLGGAFNPAARPFRLGGALEESRDLECLTQAVYYEARGETPAGQAAVAQVVLNRARHPAFPKSICGVVFQGAYGAGACQFSFACDGSMRKRREPGAWQRAERVAAKALSGAVMNTVGTATHFHTVNVSPGWGPRLVRVGQVGLHIFYRFGGRPGAPDSFDRTPDRSGPGIGDRPIYASASKPEGPVPYASLQPAKDAVFIAATAMKAPVIELVEGGVGGQAGKAPEPASAPKPAKPAKAEDAATKTEASTGAAS</sequence>
<proteinExistence type="predicted"/>
<gene>
    <name evidence="3" type="ORF">CSW64_03415</name>
</gene>
<protein>
    <submittedName>
        <fullName evidence="3">Cell wall hydrolase</fullName>
    </submittedName>
</protein>
<dbReference type="OrthoDB" id="9785345at2"/>
<reference evidence="3 4" key="1">
    <citation type="submission" date="2017-10" db="EMBL/GenBank/DDBJ databases">
        <title>Genome sequence of Caulobacter mirabilis FWC38.</title>
        <authorList>
            <person name="Fiebig A."/>
            <person name="Crosson S."/>
        </authorList>
    </citation>
    <scope>NUCLEOTIDE SEQUENCE [LARGE SCALE GENOMIC DNA]</scope>
    <source>
        <strain evidence="3 4">FWC 38</strain>
    </source>
</reference>
<accession>A0A2D2AU76</accession>
<feature type="domain" description="Cell wall hydrolase SleB" evidence="2">
    <location>
        <begin position="165"/>
        <end position="274"/>
    </location>
</feature>
<dbReference type="Gene3D" id="1.10.10.2520">
    <property type="entry name" value="Cell wall hydrolase SleB, domain 1"/>
    <property type="match status" value="1"/>
</dbReference>
<dbReference type="Proteomes" id="UP000228945">
    <property type="component" value="Chromosome"/>
</dbReference>
<evidence type="ECO:0000313" key="4">
    <source>
        <dbReference type="Proteomes" id="UP000228945"/>
    </source>
</evidence>
<dbReference type="EMBL" id="CP024201">
    <property type="protein sequence ID" value="ATQ41527.1"/>
    <property type="molecule type" value="Genomic_DNA"/>
</dbReference>
<dbReference type="AlphaFoldDB" id="A0A2D2AU76"/>